<reference evidence="6" key="1">
    <citation type="submission" date="2017-02" db="UniProtKB">
        <authorList>
            <consortium name="WormBaseParasite"/>
        </authorList>
    </citation>
    <scope>IDENTIFICATION</scope>
</reference>
<sequence>MDSKTVCNIRHLLQQLLSSMKLLQRTVQKAQHICRISRQLSNQEKSAPLRLLTSPVHNQPSKYVSVTEAISLIHSDSNIFVHGTPSSPNVLLNEVCQQVKSGRLDRLRFNHILLTGELPWVNPEFHGKIRSNCLFICDALRNSVNEGFADYTPVFLSEIPSLFTTTRLPVDVALCTVTPPNKNGYCSLGVDITCAYDALKAARKIIGNFVLPSKNFLAVVTKKLPFTYGDTLIHESHFDAMVRDDQQDIFTINPLELKVNEKEAAIGKTIAENLVDNEATLQLGIGAIPDSALSAMKGHKNLGIHTEMMGDGVIELIKLGVVNNSCKSLHKGKVVTSFAVGTRDLYDFVDGNPVFEFRSCAYTNDVQIIRKQHKMTGINSAIEVDLTGQVSSDSIGTKFYSGFGGQVDFIYGTSVADDRDGKAIIAITSRTPKGESKIVPLLHEGAGVVTTRGHVRYVVTEYGIAELWGKTVRQRAYELIRIAHPDCRESLEKAAFARFKCMPAKN</sequence>
<evidence type="ECO:0000259" key="3">
    <source>
        <dbReference type="Pfam" id="PF13336"/>
    </source>
</evidence>
<evidence type="ECO:0000256" key="1">
    <source>
        <dbReference type="ARBA" id="ARBA00009632"/>
    </source>
</evidence>
<evidence type="ECO:0000313" key="5">
    <source>
        <dbReference type="Proteomes" id="UP000274131"/>
    </source>
</evidence>
<dbReference type="PANTHER" id="PTHR21432">
    <property type="entry name" value="ACETYL-COA HYDROLASE-RELATED"/>
    <property type="match status" value="1"/>
</dbReference>
<keyword evidence="5" id="KW-1185">Reference proteome</keyword>
<organism evidence="6">
    <name type="scientific">Enterobius vermicularis</name>
    <name type="common">Human pinworm</name>
    <dbReference type="NCBI Taxonomy" id="51028"/>
    <lineage>
        <taxon>Eukaryota</taxon>
        <taxon>Metazoa</taxon>
        <taxon>Ecdysozoa</taxon>
        <taxon>Nematoda</taxon>
        <taxon>Chromadorea</taxon>
        <taxon>Rhabditida</taxon>
        <taxon>Spirurina</taxon>
        <taxon>Oxyuridomorpha</taxon>
        <taxon>Oxyuroidea</taxon>
        <taxon>Oxyuridae</taxon>
        <taxon>Enterobius</taxon>
    </lineage>
</organism>
<accession>A0A0N4V0X4</accession>
<dbReference type="EMBL" id="UXUI01007555">
    <property type="protein sequence ID" value="VDD88145.1"/>
    <property type="molecule type" value="Genomic_DNA"/>
</dbReference>
<evidence type="ECO:0000259" key="2">
    <source>
        <dbReference type="Pfam" id="PF02550"/>
    </source>
</evidence>
<dbReference type="InterPro" id="IPR038460">
    <property type="entry name" value="AcetylCoA_hyd_C_sf"/>
</dbReference>
<dbReference type="InterPro" id="IPR037171">
    <property type="entry name" value="NagB/RpiA_transferase-like"/>
</dbReference>
<dbReference type="Gene3D" id="3.40.1080.20">
    <property type="entry name" value="Acetyl-CoA hydrolase/transferase C-terminal domain"/>
    <property type="match status" value="1"/>
</dbReference>
<dbReference type="AlphaFoldDB" id="A0A0N4V0X4"/>
<proteinExistence type="inferred from homology"/>
<comment type="similarity">
    <text evidence="1">Belongs to the acetyl-CoA hydrolase/transferase family.</text>
</comment>
<dbReference type="GO" id="GO:0005739">
    <property type="term" value="C:mitochondrion"/>
    <property type="evidence" value="ECO:0007669"/>
    <property type="project" value="TreeGrafter"/>
</dbReference>
<dbReference type="Pfam" id="PF13336">
    <property type="entry name" value="AcetylCoA_hyd_C"/>
    <property type="match status" value="1"/>
</dbReference>
<dbReference type="Proteomes" id="UP000274131">
    <property type="component" value="Unassembled WGS sequence"/>
</dbReference>
<dbReference type="SUPFAM" id="SSF100950">
    <property type="entry name" value="NagB/RpiA/CoA transferase-like"/>
    <property type="match status" value="2"/>
</dbReference>
<feature type="domain" description="Acetyl-CoA hydrolase/transferase C-terminal" evidence="3">
    <location>
        <begin position="341"/>
        <end position="495"/>
    </location>
</feature>
<dbReference type="OrthoDB" id="10250396at2759"/>
<dbReference type="GO" id="GO:0008775">
    <property type="term" value="F:acetate CoA-transferase activity"/>
    <property type="evidence" value="ECO:0007669"/>
    <property type="project" value="InterPro"/>
</dbReference>
<gene>
    <name evidence="4" type="ORF">EVEC_LOCUS3288</name>
</gene>
<name>A0A0N4V0X4_ENTVE</name>
<dbReference type="InterPro" id="IPR003702">
    <property type="entry name" value="ActCoA_hydro_N"/>
</dbReference>
<dbReference type="Gene3D" id="3.40.1080.10">
    <property type="entry name" value="Glutaconate Coenzyme A-transferase"/>
    <property type="match status" value="1"/>
</dbReference>
<dbReference type="InterPro" id="IPR046433">
    <property type="entry name" value="ActCoA_hydro"/>
</dbReference>
<dbReference type="InterPro" id="IPR026888">
    <property type="entry name" value="AcetylCoA_hyd_C"/>
</dbReference>
<evidence type="ECO:0000313" key="4">
    <source>
        <dbReference type="EMBL" id="VDD88145.1"/>
    </source>
</evidence>
<reference evidence="4 5" key="2">
    <citation type="submission" date="2018-10" db="EMBL/GenBank/DDBJ databases">
        <authorList>
            <consortium name="Pathogen Informatics"/>
        </authorList>
    </citation>
    <scope>NUCLEOTIDE SEQUENCE [LARGE SCALE GENOMIC DNA]</scope>
</reference>
<dbReference type="GO" id="GO:0006083">
    <property type="term" value="P:acetate metabolic process"/>
    <property type="evidence" value="ECO:0007669"/>
    <property type="project" value="InterPro"/>
</dbReference>
<dbReference type="Gene3D" id="3.30.750.70">
    <property type="entry name" value="4-hydroxybutyrate coenzyme like domains"/>
    <property type="match status" value="1"/>
</dbReference>
<evidence type="ECO:0000313" key="6">
    <source>
        <dbReference type="WBParaSite" id="EVEC_0000358001-mRNA-1"/>
    </source>
</evidence>
<dbReference type="STRING" id="51028.A0A0N4V0X4"/>
<feature type="domain" description="Acetyl-CoA hydrolase/transferase N-terminal" evidence="2">
    <location>
        <begin position="59"/>
        <end position="247"/>
    </location>
</feature>
<protein>
    <submittedName>
        <fullName evidence="6">Acetyl-CoA hydrolase</fullName>
    </submittedName>
</protein>
<dbReference type="PANTHER" id="PTHR21432:SF13">
    <property type="entry name" value="ACETYL-COA HYDROLASE"/>
    <property type="match status" value="1"/>
</dbReference>
<dbReference type="WBParaSite" id="EVEC_0000358001-mRNA-1">
    <property type="protein sequence ID" value="EVEC_0000358001-mRNA-1"/>
    <property type="gene ID" value="EVEC_0000358001"/>
</dbReference>
<dbReference type="Pfam" id="PF02550">
    <property type="entry name" value="AcetylCoA_hydro"/>
    <property type="match status" value="1"/>
</dbReference>